<dbReference type="InterPro" id="IPR012884">
    <property type="entry name" value="Excisionase-like"/>
</dbReference>
<name>B6XFA4_9GAMM</name>
<protein>
    <submittedName>
        <fullName evidence="4">Excisionase-like protein</fullName>
    </submittedName>
</protein>
<dbReference type="Gene3D" id="1.10.1660.20">
    <property type="match status" value="1"/>
</dbReference>
<dbReference type="AlphaFoldDB" id="B6XFA4"/>
<dbReference type="SUPFAM" id="SSF46955">
    <property type="entry name" value="Putative DNA-binding domain"/>
    <property type="match status" value="1"/>
</dbReference>
<evidence type="ECO:0000259" key="3">
    <source>
        <dbReference type="Pfam" id="PF07825"/>
    </source>
</evidence>
<dbReference type="EMBL" id="ABXW01000046">
    <property type="protein sequence ID" value="EEB46192.1"/>
    <property type="molecule type" value="Genomic_DNA"/>
</dbReference>
<keyword evidence="1" id="KW-0238">DNA-binding</keyword>
<reference evidence="4 5" key="1">
    <citation type="submission" date="2008-10" db="EMBL/GenBank/DDBJ databases">
        <title>Draft genome sequence of Providencia alcalifaciens (DSM 30120).</title>
        <authorList>
            <person name="Sudarsanam P."/>
            <person name="Ley R."/>
            <person name="Guruge J."/>
            <person name="Turnbaugh P.J."/>
            <person name="Mahowald M."/>
            <person name="Liep D."/>
            <person name="Gordon J."/>
        </authorList>
    </citation>
    <scope>NUCLEOTIDE SEQUENCE [LARGE SCALE GENOMIC DNA]</scope>
    <source>
        <strain evidence="4 5">DSM 30120</strain>
    </source>
</reference>
<dbReference type="GO" id="GO:0003677">
    <property type="term" value="F:DNA binding"/>
    <property type="evidence" value="ECO:0007669"/>
    <property type="project" value="UniProtKB-KW"/>
</dbReference>
<dbReference type="GO" id="GO:0006310">
    <property type="term" value="P:DNA recombination"/>
    <property type="evidence" value="ECO:0007669"/>
    <property type="project" value="UniProtKB-KW"/>
</dbReference>
<dbReference type="Pfam" id="PF07825">
    <property type="entry name" value="Exc"/>
    <property type="match status" value="1"/>
</dbReference>
<proteinExistence type="predicted"/>
<evidence type="ECO:0000313" key="5">
    <source>
        <dbReference type="Proteomes" id="UP000003729"/>
    </source>
</evidence>
<dbReference type="Proteomes" id="UP000003729">
    <property type="component" value="Unassembled WGS sequence"/>
</dbReference>
<evidence type="ECO:0000313" key="4">
    <source>
        <dbReference type="EMBL" id="EEB46192.1"/>
    </source>
</evidence>
<comment type="caution">
    <text evidence="4">The sequence shown here is derived from an EMBL/GenBank/DDBJ whole genome shotgun (WGS) entry which is preliminary data.</text>
</comment>
<dbReference type="InterPro" id="IPR009061">
    <property type="entry name" value="DNA-bd_dom_put_sf"/>
</dbReference>
<keyword evidence="2" id="KW-0233">DNA recombination</keyword>
<dbReference type="eggNOG" id="ENOG5032V4N">
    <property type="taxonomic scope" value="Bacteria"/>
</dbReference>
<sequence length="108" mass="12300">MCLITASGLIYIVAKIYLICMRQNVEVIMQMLTLEEWASERYRSRPPRLGTLQRYARSGLFYPPAQKEGGIWRVREDADLVGNLTSPVINKSDNPKLQRILNDGCPST</sequence>
<feature type="domain" description="Excisionase-like" evidence="3">
    <location>
        <begin position="32"/>
        <end position="82"/>
    </location>
</feature>
<reference evidence="4 5" key="2">
    <citation type="submission" date="2008-10" db="EMBL/GenBank/DDBJ databases">
        <authorList>
            <person name="Fulton L."/>
            <person name="Clifton S."/>
            <person name="Fulton B."/>
            <person name="Xu J."/>
            <person name="Minx P."/>
            <person name="Pepin K.H."/>
            <person name="Johnson M."/>
            <person name="Bhonagiri V."/>
            <person name="Nash W.E."/>
            <person name="Mardis E.R."/>
            <person name="Wilson R.K."/>
        </authorList>
    </citation>
    <scope>NUCLEOTIDE SEQUENCE [LARGE SCALE GENOMIC DNA]</scope>
    <source>
        <strain evidence="4 5">DSM 30120</strain>
    </source>
</reference>
<gene>
    <name evidence="4" type="ORF">PROVALCAL_02036</name>
</gene>
<evidence type="ECO:0000256" key="2">
    <source>
        <dbReference type="ARBA" id="ARBA00023172"/>
    </source>
</evidence>
<organism evidence="4 5">
    <name type="scientific">Providencia alcalifaciens DSM 30120</name>
    <dbReference type="NCBI Taxonomy" id="520999"/>
    <lineage>
        <taxon>Bacteria</taxon>
        <taxon>Pseudomonadati</taxon>
        <taxon>Pseudomonadota</taxon>
        <taxon>Gammaproteobacteria</taxon>
        <taxon>Enterobacterales</taxon>
        <taxon>Morganellaceae</taxon>
        <taxon>Providencia</taxon>
    </lineage>
</organism>
<accession>B6XFA4</accession>
<evidence type="ECO:0000256" key="1">
    <source>
        <dbReference type="ARBA" id="ARBA00023125"/>
    </source>
</evidence>
<dbReference type="InterPro" id="IPR038137">
    <property type="entry name" value="Excisionase-like_sf"/>
</dbReference>